<feature type="coiled-coil region" evidence="12">
    <location>
        <begin position="6"/>
        <end position="40"/>
    </location>
</feature>
<dbReference type="SUPFAM" id="SSF48600">
    <property type="entry name" value="Chorismate mutase II"/>
    <property type="match status" value="1"/>
</dbReference>
<evidence type="ECO:0000256" key="3">
    <source>
        <dbReference type="ARBA" id="ARBA00012154"/>
    </source>
</evidence>
<keyword evidence="6 11" id="KW-0547">Nucleotide-binding</keyword>
<dbReference type="HAMAP" id="MF_00109">
    <property type="entry name" value="Shikimate_kinase"/>
    <property type="match status" value="1"/>
</dbReference>
<comment type="similarity">
    <text evidence="2 11">Belongs to the shikimate kinase family.</text>
</comment>
<protein>
    <recommendedName>
        <fullName evidence="3 11">Shikimate kinase</fullName>
        <shortName evidence="11">SK</shortName>
        <ecNumber evidence="3 11">2.7.1.71</ecNumber>
    </recommendedName>
</protein>
<dbReference type="Gene3D" id="3.40.50.300">
    <property type="entry name" value="P-loop containing nucleotide triphosphate hydrolases"/>
    <property type="match status" value="1"/>
</dbReference>
<dbReference type="GO" id="GO:0005524">
    <property type="term" value="F:ATP binding"/>
    <property type="evidence" value="ECO:0007669"/>
    <property type="project" value="UniProtKB-UniRule"/>
</dbReference>
<feature type="domain" description="Chorismate mutase" evidence="14">
    <location>
        <begin position="1"/>
        <end position="108"/>
    </location>
</feature>
<dbReference type="EMBL" id="JAHQCW010000003">
    <property type="protein sequence ID" value="MBU9735439.1"/>
    <property type="molecule type" value="Genomic_DNA"/>
</dbReference>
<evidence type="ECO:0000256" key="8">
    <source>
        <dbReference type="ARBA" id="ARBA00022840"/>
    </source>
</evidence>
<evidence type="ECO:0000256" key="10">
    <source>
        <dbReference type="ARBA" id="ARBA00048567"/>
    </source>
</evidence>
<keyword evidence="8 11" id="KW-0067">ATP-binding</keyword>
<dbReference type="PROSITE" id="PS01128">
    <property type="entry name" value="SHIKIMATE_KINASE"/>
    <property type="match status" value="1"/>
</dbReference>
<proteinExistence type="inferred from homology"/>
<evidence type="ECO:0000256" key="12">
    <source>
        <dbReference type="SAM" id="Coils"/>
    </source>
</evidence>
<dbReference type="InterPro" id="IPR002701">
    <property type="entry name" value="CM_II_prokaryot"/>
</dbReference>
<gene>
    <name evidence="11" type="primary">aroK</name>
    <name evidence="15" type="ORF">KTH89_02755</name>
</gene>
<dbReference type="InterPro" id="IPR027417">
    <property type="entry name" value="P-loop_NTPase"/>
</dbReference>
<keyword evidence="11" id="KW-0460">Magnesium</keyword>
<comment type="catalytic activity">
    <reaction evidence="10 11">
        <text>shikimate + ATP = 3-phosphoshikimate + ADP + H(+)</text>
        <dbReference type="Rhea" id="RHEA:13121"/>
        <dbReference type="ChEBI" id="CHEBI:15378"/>
        <dbReference type="ChEBI" id="CHEBI:30616"/>
        <dbReference type="ChEBI" id="CHEBI:36208"/>
        <dbReference type="ChEBI" id="CHEBI:145989"/>
        <dbReference type="ChEBI" id="CHEBI:456216"/>
        <dbReference type="EC" id="2.7.1.71"/>
    </reaction>
</comment>
<keyword evidence="4 11" id="KW-0028">Amino-acid biosynthesis</keyword>
<feature type="binding site" evidence="11">
    <location>
        <position position="124"/>
    </location>
    <ligand>
        <name>Mg(2+)</name>
        <dbReference type="ChEBI" id="CHEBI:18420"/>
    </ligand>
</feature>
<evidence type="ECO:0000313" key="16">
    <source>
        <dbReference type="Proteomes" id="UP000712157"/>
    </source>
</evidence>
<dbReference type="Pfam" id="PF01202">
    <property type="entry name" value="SKI"/>
    <property type="match status" value="1"/>
</dbReference>
<dbReference type="PRINTS" id="PR01100">
    <property type="entry name" value="SHIKIMTKNASE"/>
</dbReference>
<evidence type="ECO:0000256" key="5">
    <source>
        <dbReference type="ARBA" id="ARBA00022679"/>
    </source>
</evidence>
<comment type="caution">
    <text evidence="15">The sequence shown here is derived from an EMBL/GenBank/DDBJ whole genome shotgun (WGS) entry which is preliminary data.</text>
</comment>
<name>A0A949NDQ8_9FIRM</name>
<keyword evidence="16" id="KW-1185">Reference proteome</keyword>
<feature type="binding site" evidence="11">
    <location>
        <position position="166"/>
    </location>
    <ligand>
        <name>substrate</name>
    </ligand>
</feature>
<evidence type="ECO:0000256" key="6">
    <source>
        <dbReference type="ARBA" id="ARBA00022741"/>
    </source>
</evidence>
<keyword evidence="5 11" id="KW-0808">Transferase</keyword>
<keyword evidence="11" id="KW-0963">Cytoplasm</keyword>
<feature type="region of interest" description="Disordered" evidence="13">
    <location>
        <begin position="50"/>
        <end position="69"/>
    </location>
</feature>
<dbReference type="AlphaFoldDB" id="A0A949NDQ8"/>
<evidence type="ECO:0000313" key="15">
    <source>
        <dbReference type="EMBL" id="MBU9735439.1"/>
    </source>
</evidence>
<dbReference type="CDD" id="cd00464">
    <property type="entry name" value="SK"/>
    <property type="match status" value="1"/>
</dbReference>
<dbReference type="GO" id="GO:0008652">
    <property type="term" value="P:amino acid biosynthetic process"/>
    <property type="evidence" value="ECO:0007669"/>
    <property type="project" value="UniProtKB-KW"/>
</dbReference>
<dbReference type="Proteomes" id="UP000712157">
    <property type="component" value="Unassembled WGS sequence"/>
</dbReference>
<evidence type="ECO:0000256" key="4">
    <source>
        <dbReference type="ARBA" id="ARBA00022605"/>
    </source>
</evidence>
<evidence type="ECO:0000256" key="9">
    <source>
        <dbReference type="ARBA" id="ARBA00023141"/>
    </source>
</evidence>
<dbReference type="InterPro" id="IPR036979">
    <property type="entry name" value="CM_dom_sf"/>
</dbReference>
<comment type="subunit">
    <text evidence="11">Monomer.</text>
</comment>
<dbReference type="GO" id="GO:0004765">
    <property type="term" value="F:shikimate kinase activity"/>
    <property type="evidence" value="ECO:0007669"/>
    <property type="project" value="UniProtKB-UniRule"/>
</dbReference>
<dbReference type="RefSeq" id="WP_238720536.1">
    <property type="nucleotide sequence ID" value="NZ_JAHQCW010000003.1"/>
</dbReference>
<dbReference type="InterPro" id="IPR031322">
    <property type="entry name" value="Shikimate/glucono_kinase"/>
</dbReference>
<dbReference type="PANTHER" id="PTHR21087:SF16">
    <property type="entry name" value="SHIKIMATE KINASE 1, CHLOROPLASTIC"/>
    <property type="match status" value="1"/>
</dbReference>
<reference evidence="15" key="1">
    <citation type="submission" date="2021-06" db="EMBL/GenBank/DDBJ databases">
        <title>Description of novel taxa of the family Lachnospiraceae.</title>
        <authorList>
            <person name="Chaplin A.V."/>
            <person name="Sokolova S.R."/>
            <person name="Pikina A.P."/>
            <person name="Korzhanova M."/>
            <person name="Belova V."/>
            <person name="Korostin D."/>
            <person name="Efimov B.A."/>
        </authorList>
    </citation>
    <scope>NUCLEOTIDE SEQUENCE</scope>
    <source>
        <strain evidence="15">ASD5720</strain>
    </source>
</reference>
<dbReference type="InterPro" id="IPR023000">
    <property type="entry name" value="Shikimate_kinase_CS"/>
</dbReference>
<dbReference type="EC" id="2.7.1.71" evidence="3 11"/>
<feature type="binding site" evidence="11">
    <location>
        <position position="245"/>
    </location>
    <ligand>
        <name>substrate</name>
    </ligand>
</feature>
<feature type="binding site" evidence="11">
    <location>
        <begin position="120"/>
        <end position="125"/>
    </location>
    <ligand>
        <name>ATP</name>
        <dbReference type="ChEBI" id="CHEBI:30616"/>
    </ligand>
</feature>
<dbReference type="GO" id="GO:0009423">
    <property type="term" value="P:chorismate biosynthetic process"/>
    <property type="evidence" value="ECO:0007669"/>
    <property type="project" value="UniProtKB-UniRule"/>
</dbReference>
<evidence type="ECO:0000256" key="1">
    <source>
        <dbReference type="ARBA" id="ARBA00004842"/>
    </source>
</evidence>
<feature type="binding site" evidence="11">
    <location>
        <position position="226"/>
    </location>
    <ligand>
        <name>ATP</name>
        <dbReference type="ChEBI" id="CHEBI:30616"/>
    </ligand>
</feature>
<dbReference type="GO" id="GO:0009073">
    <property type="term" value="P:aromatic amino acid family biosynthetic process"/>
    <property type="evidence" value="ECO:0007669"/>
    <property type="project" value="UniProtKB-KW"/>
</dbReference>
<comment type="function">
    <text evidence="11">Catalyzes the specific phosphorylation of the 3-hydroxyl group of shikimic acid using ATP as a cosubstrate.</text>
</comment>
<keyword evidence="11" id="KW-0479">Metal-binding</keyword>
<dbReference type="SUPFAM" id="SSF52540">
    <property type="entry name" value="P-loop containing nucleoside triphosphate hydrolases"/>
    <property type="match status" value="1"/>
</dbReference>
<comment type="subcellular location">
    <subcellularLocation>
        <location evidence="11">Cytoplasm</location>
    </subcellularLocation>
</comment>
<evidence type="ECO:0000259" key="14">
    <source>
        <dbReference type="PROSITE" id="PS51168"/>
    </source>
</evidence>
<comment type="cofactor">
    <cofactor evidence="11">
        <name>Mg(2+)</name>
        <dbReference type="ChEBI" id="CHEBI:18420"/>
    </cofactor>
    <text evidence="11">Binds 1 Mg(2+) ion per subunit.</text>
</comment>
<organism evidence="15 16">
    <name type="scientific">Diplocloster agilis</name>
    <dbReference type="NCBI Taxonomy" id="2850323"/>
    <lineage>
        <taxon>Bacteria</taxon>
        <taxon>Bacillati</taxon>
        <taxon>Bacillota</taxon>
        <taxon>Clostridia</taxon>
        <taxon>Lachnospirales</taxon>
        <taxon>Lachnospiraceae</taxon>
        <taxon>Diplocloster</taxon>
    </lineage>
</organism>
<dbReference type="GO" id="GO:0005829">
    <property type="term" value="C:cytosol"/>
    <property type="evidence" value="ECO:0007669"/>
    <property type="project" value="TreeGrafter"/>
</dbReference>
<feature type="binding site" evidence="11">
    <location>
        <position position="262"/>
    </location>
    <ligand>
        <name>ATP</name>
        <dbReference type="ChEBI" id="CHEBI:30616"/>
    </ligand>
</feature>
<evidence type="ECO:0000256" key="2">
    <source>
        <dbReference type="ARBA" id="ARBA00006997"/>
    </source>
</evidence>
<feature type="binding site" evidence="11">
    <location>
        <position position="142"/>
    </location>
    <ligand>
        <name>substrate</name>
    </ligand>
</feature>
<dbReference type="GO" id="GO:0000287">
    <property type="term" value="F:magnesium ion binding"/>
    <property type="evidence" value="ECO:0007669"/>
    <property type="project" value="UniProtKB-UniRule"/>
</dbReference>
<accession>A0A949NDQ8</accession>
<keyword evidence="9 11" id="KW-0057">Aromatic amino acid biosynthesis</keyword>
<evidence type="ECO:0000256" key="7">
    <source>
        <dbReference type="ARBA" id="ARBA00022777"/>
    </source>
</evidence>
<feature type="binding site" evidence="11">
    <location>
        <position position="188"/>
    </location>
    <ligand>
        <name>substrate</name>
    </ligand>
</feature>
<dbReference type="InterPro" id="IPR036263">
    <property type="entry name" value="Chorismate_II_sf"/>
</dbReference>
<dbReference type="PROSITE" id="PS51168">
    <property type="entry name" value="CHORISMATE_MUT_2"/>
    <property type="match status" value="1"/>
</dbReference>
<feature type="compositionally biased region" description="Basic and acidic residues" evidence="13">
    <location>
        <begin position="58"/>
        <end position="67"/>
    </location>
</feature>
<comment type="pathway">
    <text evidence="1 11">Metabolic intermediate biosynthesis; chorismate biosynthesis; chorismate from D-erythrose 4-phosphate and phosphoenolpyruvate: step 5/7.</text>
</comment>
<keyword evidence="7 11" id="KW-0418">Kinase</keyword>
<dbReference type="Gene3D" id="1.20.59.10">
    <property type="entry name" value="Chorismate mutase"/>
    <property type="match status" value="1"/>
</dbReference>
<dbReference type="GO" id="GO:0004106">
    <property type="term" value="F:chorismate mutase activity"/>
    <property type="evidence" value="ECO:0007669"/>
    <property type="project" value="InterPro"/>
</dbReference>
<keyword evidence="12" id="KW-0175">Coiled coil</keyword>
<dbReference type="PANTHER" id="PTHR21087">
    <property type="entry name" value="SHIKIMATE KINASE"/>
    <property type="match status" value="1"/>
</dbReference>
<evidence type="ECO:0000256" key="13">
    <source>
        <dbReference type="SAM" id="MobiDB-lite"/>
    </source>
</evidence>
<sequence length="280" mass="31594">MQTQDIEKLQERIRQCDEHIIEALIQRMQLTRELAELDKKYHQPLLTMVSAQGGGRSGNHDGSREDNPSEGLYGYLDTMLRGCPDETMIREIYQTVMESTKKVRAQSLFSCNILLVGFMGTGKSTVSSYLVKALGVEEIDTDRLIEQREGRSIAGIFETDGEAYFRRCETQLLAELQKRKNLIISCGGGMVLQEENVRLMKENGKIVLLTASPETIYGRVKDSRERPLLNNNMNVEFIAGLLEKRRPKYLKAADIIIDTDGRDVADICEELIEKVAGSAE</sequence>
<dbReference type="InterPro" id="IPR000623">
    <property type="entry name" value="Shikimate_kinase/TSH1"/>
</dbReference>
<evidence type="ECO:0000256" key="11">
    <source>
        <dbReference type="HAMAP-Rule" id="MF_00109"/>
    </source>
</evidence>